<feature type="region of interest" description="Disordered" evidence="1">
    <location>
        <begin position="482"/>
        <end position="543"/>
    </location>
</feature>
<dbReference type="GeneID" id="4323564"/>
<dbReference type="VEuPathDB" id="FungiDB:ATEG_08715"/>
<protein>
    <submittedName>
        <fullName evidence="2">Uncharacterized protein</fullName>
    </submittedName>
</protein>
<dbReference type="EMBL" id="CH476606">
    <property type="protein sequence ID" value="EAU30847.1"/>
    <property type="molecule type" value="Genomic_DNA"/>
</dbReference>
<dbReference type="eggNOG" id="ENOG502SP4F">
    <property type="taxonomic scope" value="Eukaryota"/>
</dbReference>
<reference evidence="3" key="1">
    <citation type="submission" date="2005-09" db="EMBL/GenBank/DDBJ databases">
        <title>Annotation of the Aspergillus terreus NIH2624 genome.</title>
        <authorList>
            <person name="Birren B.W."/>
            <person name="Lander E.S."/>
            <person name="Galagan J.E."/>
            <person name="Nusbaum C."/>
            <person name="Devon K."/>
            <person name="Henn M."/>
            <person name="Ma L.-J."/>
            <person name="Jaffe D.B."/>
            <person name="Butler J."/>
            <person name="Alvarez P."/>
            <person name="Gnerre S."/>
            <person name="Grabherr M."/>
            <person name="Kleber M."/>
            <person name="Mauceli E.W."/>
            <person name="Brockman W."/>
            <person name="Rounsley S."/>
            <person name="Young S.K."/>
            <person name="LaButti K."/>
            <person name="Pushparaj V."/>
            <person name="DeCaprio D."/>
            <person name="Crawford M."/>
            <person name="Koehrsen M."/>
            <person name="Engels R."/>
            <person name="Montgomery P."/>
            <person name="Pearson M."/>
            <person name="Howarth C."/>
            <person name="Larson L."/>
            <person name="Luoma S."/>
            <person name="White J."/>
            <person name="Alvarado L."/>
            <person name="Kodira C.D."/>
            <person name="Zeng Q."/>
            <person name="Oleary S."/>
            <person name="Yandava C."/>
            <person name="Denning D.W."/>
            <person name="Nierman W.C."/>
            <person name="Milne T."/>
            <person name="Madden K."/>
        </authorList>
    </citation>
    <scope>NUCLEOTIDE SEQUENCE [LARGE SCALE GENOMIC DNA]</scope>
    <source>
        <strain evidence="3">NIH 2624 / FGSC A1156</strain>
    </source>
</reference>
<gene>
    <name evidence="2" type="ORF">ATEG_08715</name>
</gene>
<dbReference type="OrthoDB" id="5398572at2759"/>
<dbReference type="STRING" id="341663.Q0CC69"/>
<dbReference type="HOGENOM" id="CLU_501497_0_0_1"/>
<evidence type="ECO:0000256" key="1">
    <source>
        <dbReference type="SAM" id="MobiDB-lite"/>
    </source>
</evidence>
<dbReference type="AlphaFoldDB" id="Q0CC69"/>
<dbReference type="Proteomes" id="UP000007963">
    <property type="component" value="Unassembled WGS sequence"/>
</dbReference>
<name>Q0CC69_ASPTN</name>
<feature type="compositionally biased region" description="Basic and acidic residues" evidence="1">
    <location>
        <begin position="507"/>
        <end position="523"/>
    </location>
</feature>
<organism evidence="2 3">
    <name type="scientific">Aspergillus terreus (strain NIH 2624 / FGSC A1156)</name>
    <dbReference type="NCBI Taxonomy" id="341663"/>
    <lineage>
        <taxon>Eukaryota</taxon>
        <taxon>Fungi</taxon>
        <taxon>Dikarya</taxon>
        <taxon>Ascomycota</taxon>
        <taxon>Pezizomycotina</taxon>
        <taxon>Eurotiomycetes</taxon>
        <taxon>Eurotiomycetidae</taxon>
        <taxon>Eurotiales</taxon>
        <taxon>Aspergillaceae</taxon>
        <taxon>Aspergillus</taxon>
        <taxon>Aspergillus subgen. Circumdati</taxon>
    </lineage>
</organism>
<evidence type="ECO:0000313" key="2">
    <source>
        <dbReference type="EMBL" id="EAU30847.1"/>
    </source>
</evidence>
<proteinExistence type="predicted"/>
<feature type="compositionally biased region" description="Low complexity" evidence="1">
    <location>
        <begin position="493"/>
        <end position="506"/>
    </location>
</feature>
<accession>Q0CC69</accession>
<sequence length="543" mass="60720">MPEAPIWPMTQQYPILDCTQQQIPTKRFVFPRKPRHSGSSSFPSPPSIHPHHFPSPKCLFWFTFSRIDTQTRSSYINGPTPSCFVVVVVDVMASPPRRVTRSQSRERETSIVKDVGQSSGGRMWTQSKRRMTGQSLEVLPEESPYKSPRKSTGRFVPGSPEDAGNITGTTIRVSEHESELDPQMMLYTLPDLESYATGVLDFVLPAAKTGSVAELAKKLADSKSLQHLQFRRRVSKLTGETQNFSHAAYIDVAEVHRLFYELLESRRMSTAWSADGILHKANCALFARELLLAADWVPFRRAVANVADSFPSAFMNDIAHEDASQSRAAGESALAMETFQLALEIRTQSLIMHIEDRQGDPVFNPVEALESAFFLEHPGEDAPLRGFDLDGLGGVDAPLPARFRDAALERYADVRELLAENEGYVLRVLKSVYRWQKFIPRAVGWIAKRSDEINEDLRKQPSTEEFHAEFFASKDSFNESVGAGAAAEANIQETPTAAAPAESPVPAERRPEPESEARPEPEPQTRPQTQPQQDKDRRKSGRS</sequence>
<feature type="region of interest" description="Disordered" evidence="1">
    <location>
        <begin position="98"/>
        <end position="167"/>
    </location>
</feature>
<evidence type="ECO:0000313" key="3">
    <source>
        <dbReference type="Proteomes" id="UP000007963"/>
    </source>
</evidence>
<dbReference type="RefSeq" id="XP_001217301.1">
    <property type="nucleotide sequence ID" value="XM_001217300.1"/>
</dbReference>